<dbReference type="EMBL" id="BSPG01000011">
    <property type="protein sequence ID" value="GLS44365.1"/>
    <property type="molecule type" value="Genomic_DNA"/>
</dbReference>
<proteinExistence type="predicted"/>
<dbReference type="AlphaFoldDB" id="A0A7W6AKI3"/>
<keyword evidence="4" id="KW-1185">Reference proteome</keyword>
<evidence type="ECO:0000313" key="2">
    <source>
        <dbReference type="EMBL" id="MBB3905127.1"/>
    </source>
</evidence>
<dbReference type="RefSeq" id="WP_183511278.1">
    <property type="nucleotide sequence ID" value="NZ_BSPG01000011.1"/>
</dbReference>
<reference evidence="4" key="2">
    <citation type="journal article" date="2019" name="Int. J. Syst. Evol. Microbiol.">
        <title>The Global Catalogue of Microorganisms (GCM) 10K type strain sequencing project: providing services to taxonomists for standard genome sequencing and annotation.</title>
        <authorList>
            <consortium name="The Broad Institute Genomics Platform"/>
            <consortium name="The Broad Institute Genome Sequencing Center for Infectious Disease"/>
            <person name="Wu L."/>
            <person name="Ma J."/>
        </authorList>
    </citation>
    <scope>NUCLEOTIDE SEQUENCE [LARGE SCALE GENOMIC DNA]</scope>
    <source>
        <strain evidence="4">NBRC 107710</strain>
    </source>
</reference>
<dbReference type="EMBL" id="JACIDN010000010">
    <property type="protein sequence ID" value="MBB3905127.1"/>
    <property type="molecule type" value="Genomic_DNA"/>
</dbReference>
<accession>A0A7W6AKI3</accession>
<evidence type="ECO:0000313" key="3">
    <source>
        <dbReference type="Proteomes" id="UP000517759"/>
    </source>
</evidence>
<protein>
    <submittedName>
        <fullName evidence="2">Uncharacterized protein</fullName>
    </submittedName>
</protein>
<dbReference type="Proteomes" id="UP000517759">
    <property type="component" value="Unassembled WGS sequence"/>
</dbReference>
<evidence type="ECO:0000313" key="4">
    <source>
        <dbReference type="Proteomes" id="UP001156881"/>
    </source>
</evidence>
<gene>
    <name evidence="1" type="ORF">GCM10007884_23530</name>
    <name evidence="2" type="ORF">GGR33_004655</name>
</gene>
<evidence type="ECO:0000313" key="1">
    <source>
        <dbReference type="EMBL" id="GLS44365.1"/>
    </source>
</evidence>
<comment type="caution">
    <text evidence="2">The sequence shown here is derived from an EMBL/GenBank/DDBJ whole genome shotgun (WGS) entry which is preliminary data.</text>
</comment>
<name>A0A7W6AKI3_9HYPH</name>
<reference evidence="2 3" key="3">
    <citation type="submission" date="2020-08" db="EMBL/GenBank/DDBJ databases">
        <title>Genomic Encyclopedia of Type Strains, Phase IV (KMG-IV): sequencing the most valuable type-strain genomes for metagenomic binning, comparative biology and taxonomic classification.</title>
        <authorList>
            <person name="Goeker M."/>
        </authorList>
    </citation>
    <scope>NUCLEOTIDE SEQUENCE [LARGE SCALE GENOMIC DNA]</scope>
    <source>
        <strain evidence="2 3">DSM 24105</strain>
    </source>
</reference>
<reference evidence="1" key="4">
    <citation type="submission" date="2023-01" db="EMBL/GenBank/DDBJ databases">
        <title>Draft genome sequence of Methylobacterium brachythecii strain NBRC 107710.</title>
        <authorList>
            <person name="Sun Q."/>
            <person name="Mori K."/>
        </authorList>
    </citation>
    <scope>NUCLEOTIDE SEQUENCE</scope>
    <source>
        <strain evidence="1">NBRC 107710</strain>
    </source>
</reference>
<organism evidence="2 3">
    <name type="scientific">Methylobacterium brachythecii</name>
    <dbReference type="NCBI Taxonomy" id="1176177"/>
    <lineage>
        <taxon>Bacteria</taxon>
        <taxon>Pseudomonadati</taxon>
        <taxon>Pseudomonadota</taxon>
        <taxon>Alphaproteobacteria</taxon>
        <taxon>Hyphomicrobiales</taxon>
        <taxon>Methylobacteriaceae</taxon>
        <taxon>Methylobacterium</taxon>
    </lineage>
</organism>
<sequence>MTKQGMPSAQAPIAVGNGNLSPEWFKFFLFLFTALQALDERITALENAP</sequence>
<reference evidence="1" key="1">
    <citation type="journal article" date="2014" name="Int. J. Syst. Evol. Microbiol.">
        <title>Complete genome of a new Firmicutes species belonging to the dominant human colonic microbiota ('Ruminococcus bicirculans') reveals two chromosomes and a selective capacity to utilize plant glucans.</title>
        <authorList>
            <consortium name="NISC Comparative Sequencing Program"/>
            <person name="Wegmann U."/>
            <person name="Louis P."/>
            <person name="Goesmann A."/>
            <person name="Henrissat B."/>
            <person name="Duncan S.H."/>
            <person name="Flint H.J."/>
        </authorList>
    </citation>
    <scope>NUCLEOTIDE SEQUENCE</scope>
    <source>
        <strain evidence="1">NBRC 107710</strain>
    </source>
</reference>
<dbReference type="Proteomes" id="UP001156881">
    <property type="component" value="Unassembled WGS sequence"/>
</dbReference>